<dbReference type="InterPro" id="IPR059206">
    <property type="entry name" value="Sll1717-like"/>
</dbReference>
<dbReference type="SUPFAM" id="SSF50249">
    <property type="entry name" value="Nucleic acid-binding proteins"/>
    <property type="match status" value="1"/>
</dbReference>
<reference evidence="2" key="1">
    <citation type="submission" date="2020-06" db="EMBL/GenBank/DDBJ databases">
        <title>Whole Genome Sequence of Bradyrhizobium sp. Strain 66S1MB.</title>
        <authorList>
            <person name="Bromfield E."/>
            <person name="Cloutier S."/>
        </authorList>
    </citation>
    <scope>NUCLEOTIDE SEQUENCE</scope>
    <source>
        <strain evidence="2">66S1MB</strain>
    </source>
</reference>
<organism evidence="2">
    <name type="scientific">Bradyrhizobium quebecense</name>
    <dbReference type="NCBI Taxonomy" id="2748629"/>
    <lineage>
        <taxon>Bacteria</taxon>
        <taxon>Pseudomonadati</taxon>
        <taxon>Pseudomonadota</taxon>
        <taxon>Alphaproteobacteria</taxon>
        <taxon>Hyphomicrobiales</taxon>
        <taxon>Nitrobacteraceae</taxon>
        <taxon>Bradyrhizobium</taxon>
    </lineage>
</organism>
<dbReference type="GO" id="GO:0005829">
    <property type="term" value="C:cytosol"/>
    <property type="evidence" value="ECO:0007669"/>
    <property type="project" value="UniProtKB-ARBA"/>
</dbReference>
<dbReference type="RefSeq" id="WP_176529103.1">
    <property type="nucleotide sequence ID" value="NZ_CP088022.1"/>
</dbReference>
<dbReference type="InterPro" id="IPR012340">
    <property type="entry name" value="NA-bd_OB-fold"/>
</dbReference>
<evidence type="ECO:0000313" key="2">
    <source>
        <dbReference type="EMBL" id="NVL04990.1"/>
    </source>
</evidence>
<dbReference type="InterPro" id="IPR002059">
    <property type="entry name" value="CSP_DNA-bd"/>
</dbReference>
<proteinExistence type="predicted"/>
<sequence length="550" mass="63182">MKNNDAHNVSIFNVRQTEYQKFLELKRQGNLNLSQYSEVWRTLLLIAVATTVLSNSGTPEFLRRFTKLGALKNALDQFYENAFAPEIVKILTFVESSEVASKLIAKYLGNEASASASNKLESTNNSSIFQTNLLKIRQAFEVALSDAKLDENILIFIDGIDVRPSDIAYSDYFDCVQGLIAAIWAINNDFLSNIKDSRGRLRIVLLVRPDIFLRTGLHNLNTKLRDNSVFLNWMTTYKDYRSSLLFRVADRLLSVQQDAVVSKLGDAWDYYFPFHAENVRASNVSDTHGVNSFLAFLRFSYYRPRDINAMIHTMQEIVRRNRETAPYVTAEDFNDPSFRDAHAEYLLGEIRDQLLCYYSQDEYDLFLQFFSHLQGRRTFSYAQFVDAFNEFVAECTSGGKELPKFFESSTIFLQFLYEQNVICYKEKDASENGDSELFIRWCFRERTLANMAPKVRVGVEYEVFYGLSKALNVGRPLKIKKDAPRRQLGTVISIDRSGGFGFIRGGEHQAEYYFKLKEFKGGGLRMGKKVSFEPTVKYGKPRAKTVRLAN</sequence>
<name>A0A973WKU1_9BRAD</name>
<accession>A0A973WKU1</accession>
<dbReference type="NCBIfam" id="NF047389">
    <property type="entry name" value="ATPase_Sll1717"/>
    <property type="match status" value="1"/>
</dbReference>
<dbReference type="GO" id="GO:0003676">
    <property type="term" value="F:nucleic acid binding"/>
    <property type="evidence" value="ECO:0007669"/>
    <property type="project" value="InterPro"/>
</dbReference>
<gene>
    <name evidence="2" type="ORF">HU230_04555</name>
</gene>
<dbReference type="EMBL" id="JABWSX010000001">
    <property type="protein sequence ID" value="NVL04990.1"/>
    <property type="molecule type" value="Genomic_DNA"/>
</dbReference>
<comment type="caution">
    <text evidence="2">The sequence shown here is derived from an EMBL/GenBank/DDBJ whole genome shotgun (WGS) entry which is preliminary data.</text>
</comment>
<feature type="domain" description="CSD" evidence="1">
    <location>
        <begin position="486"/>
        <end position="548"/>
    </location>
</feature>
<protein>
    <submittedName>
        <fullName evidence="2">Cold shock domain-containing protein</fullName>
    </submittedName>
</protein>
<dbReference type="Gene3D" id="2.40.50.140">
    <property type="entry name" value="Nucleic acid-binding proteins"/>
    <property type="match status" value="1"/>
</dbReference>
<dbReference type="SMART" id="SM00357">
    <property type="entry name" value="CSP"/>
    <property type="match status" value="1"/>
</dbReference>
<dbReference type="InterPro" id="IPR011129">
    <property type="entry name" value="CSD"/>
</dbReference>
<evidence type="ECO:0000259" key="1">
    <source>
        <dbReference type="PROSITE" id="PS51857"/>
    </source>
</evidence>
<dbReference type="PROSITE" id="PS51857">
    <property type="entry name" value="CSD_2"/>
    <property type="match status" value="1"/>
</dbReference>
<dbReference type="AlphaFoldDB" id="A0A973WKU1"/>